<evidence type="ECO:0000313" key="4">
    <source>
        <dbReference type="EMBL" id="MCK6258274.1"/>
    </source>
</evidence>
<dbReference type="PANTHER" id="PTHR43833">
    <property type="entry name" value="POTASSIUM CHANNEL PROTEIN 2-RELATED-RELATED"/>
    <property type="match status" value="1"/>
</dbReference>
<dbReference type="Pfam" id="PF02254">
    <property type="entry name" value="TrkA_N"/>
    <property type="match status" value="1"/>
</dbReference>
<dbReference type="Gene3D" id="1.10.287.70">
    <property type="match status" value="1"/>
</dbReference>
<feature type="domain" description="RCK N-terminal" evidence="3">
    <location>
        <begin position="114"/>
        <end position="238"/>
    </location>
</feature>
<accession>A0A9X1XCQ2</accession>
<keyword evidence="2" id="KW-0812">Transmembrane</keyword>
<dbReference type="InterPro" id="IPR036291">
    <property type="entry name" value="NAD(P)-bd_dom_sf"/>
</dbReference>
<proteinExistence type="predicted"/>
<name>A0A9X1XCQ2_9BACL</name>
<dbReference type="PANTHER" id="PTHR43833:SF9">
    <property type="entry name" value="POTASSIUM CHANNEL PROTEIN YUGO-RELATED"/>
    <property type="match status" value="1"/>
</dbReference>
<dbReference type="GO" id="GO:0006813">
    <property type="term" value="P:potassium ion transport"/>
    <property type="evidence" value="ECO:0007669"/>
    <property type="project" value="InterPro"/>
</dbReference>
<protein>
    <submittedName>
        <fullName evidence="4">Potassium channel family protein</fullName>
    </submittedName>
</protein>
<dbReference type="SUPFAM" id="SSF51735">
    <property type="entry name" value="NAD(P)-binding Rossmann-fold domains"/>
    <property type="match status" value="1"/>
</dbReference>
<dbReference type="Proteomes" id="UP001139011">
    <property type="component" value="Unassembled WGS sequence"/>
</dbReference>
<dbReference type="SUPFAM" id="SSF81324">
    <property type="entry name" value="Voltage-gated potassium channels"/>
    <property type="match status" value="1"/>
</dbReference>
<gene>
    <name evidence="4" type="ORF">LCY76_17005</name>
</gene>
<dbReference type="InterPro" id="IPR013099">
    <property type="entry name" value="K_chnl_dom"/>
</dbReference>
<dbReference type="Pfam" id="PF07885">
    <property type="entry name" value="Ion_trans_2"/>
    <property type="match status" value="1"/>
</dbReference>
<dbReference type="AlphaFoldDB" id="A0A9X1XCQ2"/>
<feature type="transmembrane region" description="Helical" evidence="2">
    <location>
        <begin position="15"/>
        <end position="37"/>
    </location>
</feature>
<feature type="transmembrane region" description="Helical" evidence="2">
    <location>
        <begin position="72"/>
        <end position="98"/>
    </location>
</feature>
<feature type="transmembrane region" description="Helical" evidence="2">
    <location>
        <begin position="49"/>
        <end position="66"/>
    </location>
</feature>
<comment type="caution">
    <text evidence="4">The sequence shown here is derived from an EMBL/GenBank/DDBJ whole genome shotgun (WGS) entry which is preliminary data.</text>
</comment>
<reference evidence="4" key="1">
    <citation type="submission" date="2021-09" db="EMBL/GenBank/DDBJ databases">
        <title>Genome analysis of Fictibacillus sp. KIGAM418 isolated from marine sediment.</title>
        <authorList>
            <person name="Seo M.-J."/>
            <person name="Cho E.-S."/>
            <person name="Hwang C.Y."/>
        </authorList>
    </citation>
    <scope>NUCLEOTIDE SEQUENCE</scope>
    <source>
        <strain evidence="4">KIGAM418</strain>
    </source>
</reference>
<sequence>MKFEDFFFSYLRLPMLIRLFSIIGSLMILFGVLIHFLEPKNFPTVFEGIYWSVMTAATVGFGDYVPKSFIGRFMAILLVFLGGSFIAFFTVHAASAVIKRQNKYKEGKLMFNGNGHLCIVGWNERAKQTISTLAKEPTRLTIILIDSSLNENPLSNQGVLFIKGSPAQDQTWEMANIKQAKAVLLTADQNMKEAEADMHTILSIITVKGLNPTVHVMAEILTPEQQNNSLRAGADELINTTSLASDCMAQISLQSLQSIREG</sequence>
<keyword evidence="2" id="KW-0472">Membrane</keyword>
<dbReference type="GO" id="GO:0005886">
    <property type="term" value="C:plasma membrane"/>
    <property type="evidence" value="ECO:0007669"/>
    <property type="project" value="UniProtKB-SubCell"/>
</dbReference>
<dbReference type="EMBL" id="JAIWJX010000002">
    <property type="protein sequence ID" value="MCK6258274.1"/>
    <property type="molecule type" value="Genomic_DNA"/>
</dbReference>
<dbReference type="Gene3D" id="3.40.50.720">
    <property type="entry name" value="NAD(P)-binding Rossmann-like Domain"/>
    <property type="match status" value="1"/>
</dbReference>
<dbReference type="PROSITE" id="PS51201">
    <property type="entry name" value="RCK_N"/>
    <property type="match status" value="1"/>
</dbReference>
<comment type="subcellular location">
    <subcellularLocation>
        <location evidence="1">Cell membrane</location>
        <topology evidence="1">Multi-pass membrane protein</topology>
    </subcellularLocation>
</comment>
<evidence type="ECO:0000256" key="1">
    <source>
        <dbReference type="ARBA" id="ARBA00004651"/>
    </source>
</evidence>
<evidence type="ECO:0000256" key="2">
    <source>
        <dbReference type="SAM" id="Phobius"/>
    </source>
</evidence>
<organism evidence="4 5">
    <name type="scientific">Fictibacillus marinisediminis</name>
    <dbReference type="NCBI Taxonomy" id="2878389"/>
    <lineage>
        <taxon>Bacteria</taxon>
        <taxon>Bacillati</taxon>
        <taxon>Bacillota</taxon>
        <taxon>Bacilli</taxon>
        <taxon>Bacillales</taxon>
        <taxon>Fictibacillaceae</taxon>
        <taxon>Fictibacillus</taxon>
    </lineage>
</organism>
<keyword evidence="4" id="KW-0406">Ion transport</keyword>
<dbReference type="InterPro" id="IPR003148">
    <property type="entry name" value="RCK_N"/>
</dbReference>
<dbReference type="InterPro" id="IPR050721">
    <property type="entry name" value="Trk_Ktr_HKT_K-transport"/>
</dbReference>
<evidence type="ECO:0000313" key="5">
    <source>
        <dbReference type="Proteomes" id="UP001139011"/>
    </source>
</evidence>
<keyword evidence="4" id="KW-0813">Transport</keyword>
<dbReference type="RefSeq" id="WP_248253603.1">
    <property type="nucleotide sequence ID" value="NZ_JAIWJX010000002.1"/>
</dbReference>
<keyword evidence="4" id="KW-0407">Ion channel</keyword>
<keyword evidence="5" id="KW-1185">Reference proteome</keyword>
<evidence type="ECO:0000259" key="3">
    <source>
        <dbReference type="PROSITE" id="PS51201"/>
    </source>
</evidence>
<dbReference type="GO" id="GO:0034220">
    <property type="term" value="P:monoatomic ion transmembrane transport"/>
    <property type="evidence" value="ECO:0007669"/>
    <property type="project" value="UniProtKB-KW"/>
</dbReference>
<keyword evidence="2" id="KW-1133">Transmembrane helix</keyword>